<comment type="caution">
    <text evidence="1">The sequence shown here is derived from an EMBL/GenBank/DDBJ whole genome shotgun (WGS) entry which is preliminary data.</text>
</comment>
<reference evidence="1 2" key="1">
    <citation type="submission" date="2017-11" db="EMBL/GenBank/DDBJ databases">
        <title>De-novo sequencing of pomegranate (Punica granatum L.) genome.</title>
        <authorList>
            <person name="Akparov Z."/>
            <person name="Amiraslanov A."/>
            <person name="Hajiyeva S."/>
            <person name="Abbasov M."/>
            <person name="Kaur K."/>
            <person name="Hamwieh A."/>
            <person name="Solovyev V."/>
            <person name="Salamov A."/>
            <person name="Braich B."/>
            <person name="Kosarev P."/>
            <person name="Mahmoud A."/>
            <person name="Hajiyev E."/>
            <person name="Babayeva S."/>
            <person name="Izzatullayeva V."/>
            <person name="Mammadov A."/>
            <person name="Mammadov A."/>
            <person name="Sharifova S."/>
            <person name="Ojaghi J."/>
            <person name="Eynullazada K."/>
            <person name="Bayramov B."/>
            <person name="Abdulazimova A."/>
            <person name="Shahmuradov I."/>
        </authorList>
    </citation>
    <scope>NUCLEOTIDE SEQUENCE [LARGE SCALE GENOMIC DNA]</scope>
    <source>
        <strain evidence="2">cv. AG2017</strain>
        <tissue evidence="1">Leaf</tissue>
    </source>
</reference>
<evidence type="ECO:0000313" key="2">
    <source>
        <dbReference type="Proteomes" id="UP000233551"/>
    </source>
</evidence>
<evidence type="ECO:0000313" key="1">
    <source>
        <dbReference type="EMBL" id="PKI47779.1"/>
    </source>
</evidence>
<dbReference type="Proteomes" id="UP000233551">
    <property type="component" value="Unassembled WGS sequence"/>
</dbReference>
<name>A0A2I0IUW6_PUNGR</name>
<organism evidence="1 2">
    <name type="scientific">Punica granatum</name>
    <name type="common">Pomegranate</name>
    <dbReference type="NCBI Taxonomy" id="22663"/>
    <lineage>
        <taxon>Eukaryota</taxon>
        <taxon>Viridiplantae</taxon>
        <taxon>Streptophyta</taxon>
        <taxon>Embryophyta</taxon>
        <taxon>Tracheophyta</taxon>
        <taxon>Spermatophyta</taxon>
        <taxon>Magnoliopsida</taxon>
        <taxon>eudicotyledons</taxon>
        <taxon>Gunneridae</taxon>
        <taxon>Pentapetalae</taxon>
        <taxon>rosids</taxon>
        <taxon>malvids</taxon>
        <taxon>Myrtales</taxon>
        <taxon>Lythraceae</taxon>
        <taxon>Punica</taxon>
    </lineage>
</organism>
<accession>A0A2I0IUW6</accession>
<keyword evidence="2" id="KW-1185">Reference proteome</keyword>
<dbReference type="AlphaFoldDB" id="A0A2I0IUW6"/>
<protein>
    <submittedName>
        <fullName evidence="1">Uncharacterized protein</fullName>
    </submittedName>
</protein>
<sequence>MNFSLFPSPTEEKKHSFSPLIPYTLKISEGNHGSDKKSLPEILMKITKMKTLLESRIWRKDLMMESMVGLEIHEDGAKRCKRRYDLSFSDDHRSQPFRVSMSKRPVGLDVSTGLLVAEKV</sequence>
<proteinExistence type="predicted"/>
<gene>
    <name evidence="1" type="ORF">CRG98_031829</name>
</gene>
<dbReference type="EMBL" id="PGOL01002460">
    <property type="protein sequence ID" value="PKI47779.1"/>
    <property type="molecule type" value="Genomic_DNA"/>
</dbReference>